<evidence type="ECO:0000313" key="3">
    <source>
        <dbReference type="Proteomes" id="UP000256269"/>
    </source>
</evidence>
<dbReference type="RefSeq" id="WP_116173383.1">
    <property type="nucleotide sequence ID" value="NZ_CP144375.1"/>
</dbReference>
<evidence type="ECO:0000313" key="2">
    <source>
        <dbReference type="EMBL" id="REH54303.1"/>
    </source>
</evidence>
<organism evidence="2 3">
    <name type="scientific">Kutzneria buriramensis</name>
    <dbReference type="NCBI Taxonomy" id="1045776"/>
    <lineage>
        <taxon>Bacteria</taxon>
        <taxon>Bacillati</taxon>
        <taxon>Actinomycetota</taxon>
        <taxon>Actinomycetes</taxon>
        <taxon>Pseudonocardiales</taxon>
        <taxon>Pseudonocardiaceae</taxon>
        <taxon>Kutzneria</taxon>
    </lineage>
</organism>
<dbReference type="OrthoDB" id="9765809at2"/>
<dbReference type="SUPFAM" id="SSF50969">
    <property type="entry name" value="YVTN repeat-like/Quinoprotein amine dehydrogenase"/>
    <property type="match status" value="1"/>
</dbReference>
<dbReference type="EMBL" id="QUNO01000002">
    <property type="protein sequence ID" value="REH54303.1"/>
    <property type="molecule type" value="Genomic_DNA"/>
</dbReference>
<name>A0A3E0I6F1_9PSEU</name>
<proteinExistence type="predicted"/>
<gene>
    <name evidence="2" type="ORF">BCF44_102535</name>
</gene>
<reference evidence="2 3" key="1">
    <citation type="submission" date="2018-08" db="EMBL/GenBank/DDBJ databases">
        <title>Genomic Encyclopedia of Archaeal and Bacterial Type Strains, Phase II (KMG-II): from individual species to whole genera.</title>
        <authorList>
            <person name="Goeker M."/>
        </authorList>
    </citation>
    <scope>NUCLEOTIDE SEQUENCE [LARGE SCALE GENOMIC DNA]</scope>
    <source>
        <strain evidence="2 3">DSM 45791</strain>
    </source>
</reference>
<dbReference type="InterPro" id="IPR011044">
    <property type="entry name" value="Quino_amine_DH_bsu"/>
</dbReference>
<feature type="region of interest" description="Disordered" evidence="1">
    <location>
        <begin position="185"/>
        <end position="224"/>
    </location>
</feature>
<dbReference type="AlphaFoldDB" id="A0A3E0I6F1"/>
<protein>
    <submittedName>
        <fullName evidence="2">Uncharacterized protein</fullName>
    </submittedName>
</protein>
<comment type="caution">
    <text evidence="2">The sequence shown here is derived from an EMBL/GenBank/DDBJ whole genome shotgun (WGS) entry which is preliminary data.</text>
</comment>
<keyword evidence="3" id="KW-1185">Reference proteome</keyword>
<dbReference type="Proteomes" id="UP000256269">
    <property type="component" value="Unassembled WGS sequence"/>
</dbReference>
<accession>A0A3E0I6F1</accession>
<evidence type="ECO:0000256" key="1">
    <source>
        <dbReference type="SAM" id="MobiDB-lite"/>
    </source>
</evidence>
<sequence length="224" mass="24097">METLPCGHVAHASPIRLCEHLITEDPPQWARRLTGTAVEYDALCVPCADAEATPMVACVGCVEKIDRDLWTSAGWRGTPEIRHRDEPQSAPDSLPCEVIPLNDHCLAALPSGWLALTADGLVTIGGDKIHAVSLPAEEGEFNGRTAAPALHVSPDGRFAAVVTDYGRHGVVIDLADGSVALELDRGTYPPRRPRSRSPFWGTARWSRRRPGTASTDGSRRPANA</sequence>